<evidence type="ECO:0000256" key="4">
    <source>
        <dbReference type="ARBA" id="ARBA00022777"/>
    </source>
</evidence>
<feature type="binding site" evidence="11">
    <location>
        <begin position="319"/>
        <end position="324"/>
    </location>
    <ligand>
        <name>ATP</name>
        <dbReference type="ChEBI" id="CHEBI:30616"/>
    </ligand>
</feature>
<dbReference type="PANTHER" id="PTHR10584:SF166">
    <property type="entry name" value="RIBOKINASE"/>
    <property type="match status" value="1"/>
</dbReference>
<reference evidence="14" key="2">
    <citation type="submission" date="2013-09" db="EMBL/GenBank/DDBJ databases">
        <authorList>
            <person name="Wang G."/>
            <person name="Yang Y."/>
            <person name="Su Y."/>
        </authorList>
    </citation>
    <scope>NUCLEOTIDE SEQUENCE</scope>
    <source>
        <strain evidence="14">ATCC 39006</strain>
    </source>
</reference>
<name>A0A2I5T232_SERS3</name>
<dbReference type="Pfam" id="PF08220">
    <property type="entry name" value="HTH_DeoR"/>
    <property type="match status" value="1"/>
</dbReference>
<feature type="binding site" evidence="11">
    <location>
        <position position="347"/>
    </location>
    <ligand>
        <name>K(+)</name>
        <dbReference type="ChEBI" id="CHEBI:29103"/>
    </ligand>
</feature>
<dbReference type="InterPro" id="IPR036390">
    <property type="entry name" value="WH_DNA-bd_sf"/>
</dbReference>
<evidence type="ECO:0000256" key="10">
    <source>
        <dbReference type="ARBA" id="ARBA00023277"/>
    </source>
</evidence>
<reference evidence="14" key="4">
    <citation type="submission" date="2017-11" db="EMBL/GenBank/DDBJ databases">
        <title>Complete genome sequence of Serratia sp. ATCC 39006.</title>
        <authorList>
            <person name="Hampton H.G."/>
            <person name="Jackson S.A."/>
            <person name="Jauregui R."/>
            <person name="Poulter G.T.M."/>
            <person name="Salmond G.P.C."/>
            <person name="Fineran P.C."/>
        </authorList>
    </citation>
    <scope>NUCLEOTIDE SEQUENCE</scope>
    <source>
        <strain evidence="14">ATCC 39006</strain>
    </source>
</reference>
<feature type="domain" description="HTH deoR-type" evidence="12">
    <location>
        <begin position="3"/>
        <end position="58"/>
    </location>
</feature>
<keyword evidence="9" id="KW-0804">Transcription</keyword>
<keyword evidence="7 11" id="KW-0630">Potassium</keyword>
<evidence type="ECO:0000313" key="15">
    <source>
        <dbReference type="Proteomes" id="UP000017700"/>
    </source>
</evidence>
<feature type="binding site" evidence="11">
    <location>
        <position position="351"/>
    </location>
    <ligand>
        <name>substrate</name>
    </ligand>
</feature>
<gene>
    <name evidence="11" type="primary">rbsK</name>
    <name evidence="13" type="ORF">CWC46_01455</name>
    <name evidence="14" type="ORF">Ser39006_001455</name>
</gene>
<comment type="pathway">
    <text evidence="11">Carbohydrate metabolism; D-ribose degradation; D-ribose 5-phosphate from beta-D-ribopyranose: step 2/2.</text>
</comment>
<accession>A0A2I5T232</accession>
<evidence type="ECO:0000256" key="9">
    <source>
        <dbReference type="ARBA" id="ARBA00023163"/>
    </source>
</evidence>
<dbReference type="Proteomes" id="UP000233778">
    <property type="component" value="Chromosome"/>
</dbReference>
<evidence type="ECO:0000313" key="13">
    <source>
        <dbReference type="EMBL" id="AUG98605.1"/>
    </source>
</evidence>
<dbReference type="EMBL" id="CP025084">
    <property type="protein sequence ID" value="AUH02920.1"/>
    <property type="molecule type" value="Genomic_DNA"/>
</dbReference>
<dbReference type="GO" id="GO:0003700">
    <property type="term" value="F:DNA-binding transcription factor activity"/>
    <property type="evidence" value="ECO:0007669"/>
    <property type="project" value="InterPro"/>
</dbReference>
<dbReference type="InterPro" id="IPR036388">
    <property type="entry name" value="WH-like_DNA-bd_sf"/>
</dbReference>
<comment type="caution">
    <text evidence="11">Lacks conserved residue(s) required for the propagation of feature annotation.</text>
</comment>
<dbReference type="KEGG" id="sera:Ser39006_001455"/>
<feature type="binding site" evidence="11">
    <location>
        <position position="381"/>
    </location>
    <ligand>
        <name>K(+)</name>
        <dbReference type="ChEBI" id="CHEBI:29103"/>
    </ligand>
</feature>
<comment type="activity regulation">
    <text evidence="11">Activated by a monovalent cation that binds near, but not in, the active site. The most likely occupant of the site in vivo is potassium. Ion binding induces a conformational change that may alter substrate affinity.</text>
</comment>
<dbReference type="GO" id="GO:0046872">
    <property type="term" value="F:metal ion binding"/>
    <property type="evidence" value="ECO:0007669"/>
    <property type="project" value="UniProtKB-KW"/>
</dbReference>
<dbReference type="SUPFAM" id="SSF46785">
    <property type="entry name" value="Winged helix' DNA-binding domain"/>
    <property type="match status" value="1"/>
</dbReference>
<dbReference type="EMBL" id="CP025085">
    <property type="protein sequence ID" value="AUG98605.1"/>
    <property type="molecule type" value="Genomic_DNA"/>
</dbReference>
<comment type="similarity">
    <text evidence="11">Belongs to the carbohydrate kinase PfkB family. Ribokinase subfamily.</text>
</comment>
<dbReference type="PRINTS" id="PR00037">
    <property type="entry name" value="HTHLACR"/>
</dbReference>
<keyword evidence="2 11" id="KW-0479">Metal-binding</keyword>
<dbReference type="GO" id="GO:0004747">
    <property type="term" value="F:ribokinase activity"/>
    <property type="evidence" value="ECO:0007669"/>
    <property type="project" value="UniProtKB-UniRule"/>
</dbReference>
<keyword evidence="10 11" id="KW-0119">Carbohydrate metabolism</keyword>
<keyword evidence="15" id="KW-1185">Reference proteome</keyword>
<proteinExistence type="inferred from homology"/>
<comment type="catalytic activity">
    <reaction evidence="11">
        <text>D-ribose + ATP = D-ribose 5-phosphate + ADP + H(+)</text>
        <dbReference type="Rhea" id="RHEA:13697"/>
        <dbReference type="ChEBI" id="CHEBI:15378"/>
        <dbReference type="ChEBI" id="CHEBI:30616"/>
        <dbReference type="ChEBI" id="CHEBI:47013"/>
        <dbReference type="ChEBI" id="CHEBI:78346"/>
        <dbReference type="ChEBI" id="CHEBI:456216"/>
        <dbReference type="EC" id="2.7.1.15"/>
    </reaction>
</comment>
<reference evidence="14 15" key="1">
    <citation type="journal article" date="2013" name="Genome Announc.">
        <title>Draft genome sequence of Serratia sp. strain ATCC 39006, a model bacterium for analysis of the biosynthesis and regulation of prodigiosin, a carbapenem, and gas vesicles.</title>
        <authorList>
            <person name="Fineran P.C."/>
            <person name="Iglesias Cans M.C."/>
            <person name="Ramsay J.P."/>
            <person name="Wilf N.M."/>
            <person name="Cossyleon D."/>
            <person name="McNeil M.B."/>
            <person name="Williamson N.R."/>
            <person name="Monson R.E."/>
            <person name="Becher S.A."/>
            <person name="Stanton J.A."/>
            <person name="Brugger K."/>
            <person name="Brown S.D."/>
            <person name="Salmond G.P."/>
        </authorList>
    </citation>
    <scope>NUCLEOTIDE SEQUENCE [LARGE SCALE GENOMIC DNA]</scope>
    <source>
        <strain evidence="14">ATCC 39006</strain>
        <strain evidence="15">ATCC 39006 / SC 11482</strain>
    </source>
</reference>
<comment type="subcellular location">
    <subcellularLocation>
        <location evidence="11">Cytoplasm</location>
    </subcellularLocation>
</comment>
<evidence type="ECO:0000256" key="7">
    <source>
        <dbReference type="ARBA" id="ARBA00022958"/>
    </source>
</evidence>
<evidence type="ECO:0000256" key="11">
    <source>
        <dbReference type="HAMAP-Rule" id="MF_01987"/>
    </source>
</evidence>
<dbReference type="AlphaFoldDB" id="A0A2I5T232"/>
<comment type="function">
    <text evidence="11">Catalyzes the phosphorylation of ribose at O-5 in a reaction requiring ATP and magnesium. The resulting D-ribose-5-phosphate can then be used either for sythesis of nucleotides, histidine, and tryptophan, or as a component of the pentose phosphate pathway.</text>
</comment>
<dbReference type="Pfam" id="PF00294">
    <property type="entry name" value="PfkB"/>
    <property type="match status" value="1"/>
</dbReference>
<feature type="binding site" evidence="11">
    <location>
        <position position="345"/>
    </location>
    <ligand>
        <name>K(+)</name>
        <dbReference type="ChEBI" id="CHEBI:29103"/>
    </ligand>
</feature>
<dbReference type="GO" id="GO:0019303">
    <property type="term" value="P:D-ribose catabolic process"/>
    <property type="evidence" value="ECO:0007669"/>
    <property type="project" value="UniProtKB-UniRule"/>
</dbReference>
<keyword evidence="4 11" id="KW-0418">Kinase</keyword>
<dbReference type="UniPathway" id="UPA00916">
    <property type="reaction ID" value="UER00889"/>
</dbReference>
<dbReference type="SMART" id="SM00420">
    <property type="entry name" value="HTH_DEOR"/>
    <property type="match status" value="1"/>
</dbReference>
<comment type="cofactor">
    <cofactor evidence="11">
        <name>Mg(2+)</name>
        <dbReference type="ChEBI" id="CHEBI:18420"/>
    </cofactor>
    <text evidence="11">Requires a divalent cation, most likely magnesium in vivo, as an electrophilic catalyst to aid phosphoryl group transfer. It is the chelate of the metal and the nucleotide that is the actual substrate.</text>
</comment>
<feature type="binding site" evidence="11">
    <location>
        <begin position="350"/>
        <end position="351"/>
    </location>
    <ligand>
        <name>ATP</name>
        <dbReference type="ChEBI" id="CHEBI:30616"/>
    </ligand>
</feature>
<feature type="binding site" evidence="11">
    <location>
        <begin position="137"/>
        <end position="141"/>
    </location>
    <ligand>
        <name>substrate</name>
    </ligand>
</feature>
<keyword evidence="8" id="KW-0805">Transcription regulation</keyword>
<protein>
    <recommendedName>
        <fullName evidence="11">Ribokinase</fullName>
        <shortName evidence="11">RK</shortName>
        <ecNumber evidence="11">2.7.1.15</ecNumber>
    </recommendedName>
</protein>
<keyword evidence="1 11" id="KW-0808">Transferase</keyword>
<keyword evidence="5 11" id="KW-0067">ATP-binding</keyword>
<feature type="active site" description="Proton acceptor" evidence="11">
    <location>
        <position position="351"/>
    </location>
</feature>
<dbReference type="PROSITE" id="PS51000">
    <property type="entry name" value="HTH_DEOR_2"/>
    <property type="match status" value="1"/>
</dbReference>
<dbReference type="SUPFAM" id="SSF53613">
    <property type="entry name" value="Ribokinase-like"/>
    <property type="match status" value="1"/>
</dbReference>
<sequence length="406" mass="44158">MFVEERRKKIFNTLRSQGQATVTSLARQYGVTKETIRSDLTQLEASGLVQRCHGGAMIVEHVVKPLSWQTMGLNVSALMQELVSKNQDFLYKDKGHPVSGKVCVLGSFSVDIIAVVDHFPLEGELLMAKENRFGPGGKGANQALAASRAGGNVHFIAKVGCDHFSTYAHDHLVSSGIDSFTLYQSSTVPTGSAMTYFSQETHSNITAVYLGANITITQEEIDAVLLYLRDTDILLIQGEINVEAQLKAVKFAHSVGTQIIFNPAPYSNEAKMIYPYVDYIIPNKIEAQKWSGIEISDLASAKKAMKNIAGPEKKKVILNLGKKGCLVFDGSIFQHLPALPSVMVDAMGAGDAFNGSLAAELAKGSQLIDAVNYALAFTAVFVEHEGVSNMPTHEKVTRRLEMHHGN</sequence>
<dbReference type="STRING" id="104623.Ser39006_00664"/>
<dbReference type="InterPro" id="IPR011611">
    <property type="entry name" value="PfkB_dom"/>
</dbReference>
<evidence type="ECO:0000256" key="5">
    <source>
        <dbReference type="ARBA" id="ARBA00022840"/>
    </source>
</evidence>
<evidence type="ECO:0000256" key="8">
    <source>
        <dbReference type="ARBA" id="ARBA00023015"/>
    </source>
</evidence>
<dbReference type="PRINTS" id="PR00990">
    <property type="entry name" value="RIBOKINASE"/>
</dbReference>
<reference evidence="13 16" key="3">
    <citation type="submission" date="2017-11" db="EMBL/GenBank/DDBJ databases">
        <title>Complete genome sequence of Serratia sp. ATCC 39006 LacA.</title>
        <authorList>
            <person name="Hampton H.G."/>
            <person name="Jackson S.A."/>
            <person name="Jauregui R."/>
            <person name="Poulter G.T.M."/>
            <person name="Salmond G.P.C."/>
            <person name="Fineran P.C."/>
        </authorList>
    </citation>
    <scope>NUCLEOTIDE SEQUENCE [LARGE SCALE GENOMIC DNA]</scope>
    <source>
        <strain evidence="13 16">ATCC 39006</strain>
    </source>
</reference>
<evidence type="ECO:0000256" key="6">
    <source>
        <dbReference type="ARBA" id="ARBA00022842"/>
    </source>
</evidence>
<dbReference type="InterPro" id="IPR011877">
    <property type="entry name" value="Ribokinase"/>
</dbReference>
<keyword evidence="6 11" id="KW-0460">Magnesium</keyword>
<keyword evidence="11" id="KW-0963">Cytoplasm</keyword>
<evidence type="ECO:0000259" key="12">
    <source>
        <dbReference type="PROSITE" id="PS51000"/>
    </source>
</evidence>
<dbReference type="InterPro" id="IPR002139">
    <property type="entry name" value="Ribo/fructo_kinase"/>
</dbReference>
<dbReference type="GO" id="GO:0005524">
    <property type="term" value="F:ATP binding"/>
    <property type="evidence" value="ECO:0007669"/>
    <property type="project" value="UniProtKB-UniRule"/>
</dbReference>
<evidence type="ECO:0000256" key="2">
    <source>
        <dbReference type="ARBA" id="ARBA00022723"/>
    </source>
</evidence>
<evidence type="ECO:0000256" key="3">
    <source>
        <dbReference type="ARBA" id="ARBA00022741"/>
    </source>
</evidence>
<dbReference type="EC" id="2.7.1.15" evidence="11"/>
<dbReference type="InterPro" id="IPR001034">
    <property type="entry name" value="DeoR_HTH"/>
</dbReference>
<dbReference type="PANTHER" id="PTHR10584">
    <property type="entry name" value="SUGAR KINASE"/>
    <property type="match status" value="1"/>
</dbReference>
<dbReference type="RefSeq" id="WP_021013939.1">
    <property type="nucleotide sequence ID" value="NZ_CP025084.1"/>
</dbReference>
<dbReference type="Proteomes" id="UP000017700">
    <property type="component" value="Chromosome"/>
</dbReference>
<evidence type="ECO:0000256" key="1">
    <source>
        <dbReference type="ARBA" id="ARBA00022679"/>
    </source>
</evidence>
<feature type="binding site" evidence="11">
    <location>
        <position position="386"/>
    </location>
    <ligand>
        <name>K(+)</name>
        <dbReference type="ChEBI" id="CHEBI:29103"/>
    </ligand>
</feature>
<dbReference type="OrthoDB" id="9776822at2"/>
<dbReference type="GO" id="GO:0005829">
    <property type="term" value="C:cytosol"/>
    <property type="evidence" value="ECO:0007669"/>
    <property type="project" value="TreeGrafter"/>
</dbReference>
<feature type="binding site" evidence="11">
    <location>
        <begin position="109"/>
        <end position="111"/>
    </location>
    <ligand>
        <name>substrate</name>
    </ligand>
</feature>
<evidence type="ECO:0000313" key="14">
    <source>
        <dbReference type="EMBL" id="AUH02920.1"/>
    </source>
</evidence>
<dbReference type="Gene3D" id="3.40.1190.20">
    <property type="match status" value="1"/>
</dbReference>
<dbReference type="KEGG" id="serq:CWC46_01455"/>
<organism evidence="14 15">
    <name type="scientific">Serratia sp. (strain ATCC 39006)</name>
    <name type="common">Prodigiosinella confusarubida</name>
    <dbReference type="NCBI Taxonomy" id="104623"/>
    <lineage>
        <taxon>Bacteria</taxon>
        <taxon>Pseudomonadati</taxon>
        <taxon>Pseudomonadota</taxon>
        <taxon>Gammaproteobacteria</taxon>
        <taxon>Enterobacterales</taxon>
        <taxon>Pectobacteriaceae</taxon>
        <taxon>Prodigiosinella</taxon>
    </lineage>
</organism>
<dbReference type="HAMAP" id="MF_01987">
    <property type="entry name" value="Ribokinase"/>
    <property type="match status" value="1"/>
</dbReference>
<keyword evidence="3 11" id="KW-0547">Nucleotide-binding</keyword>
<dbReference type="CDD" id="cd01174">
    <property type="entry name" value="ribokinase"/>
    <property type="match status" value="1"/>
</dbReference>
<feature type="binding site" evidence="11">
    <location>
        <position position="239"/>
    </location>
    <ligand>
        <name>substrate</name>
    </ligand>
</feature>
<comment type="subunit">
    <text evidence="11">Homodimer.</text>
</comment>
<feature type="binding site" evidence="11">
    <location>
        <position position="384"/>
    </location>
    <ligand>
        <name>K(+)</name>
        <dbReference type="ChEBI" id="CHEBI:29103"/>
    </ligand>
</feature>
<evidence type="ECO:0000313" key="16">
    <source>
        <dbReference type="Proteomes" id="UP000233778"/>
    </source>
</evidence>
<dbReference type="Gene3D" id="1.10.10.10">
    <property type="entry name" value="Winged helix-like DNA-binding domain superfamily/Winged helix DNA-binding domain"/>
    <property type="match status" value="1"/>
</dbReference>
<dbReference type="InterPro" id="IPR029056">
    <property type="entry name" value="Ribokinase-like"/>
</dbReference>
<feature type="binding site" evidence="11">
    <location>
        <position position="283"/>
    </location>
    <ligand>
        <name>ATP</name>
        <dbReference type="ChEBI" id="CHEBI:30616"/>
    </ligand>
</feature>